<protein>
    <submittedName>
        <fullName evidence="2">Uncharacterized protein</fullName>
    </submittedName>
</protein>
<proteinExistence type="predicted"/>
<feature type="region of interest" description="Disordered" evidence="1">
    <location>
        <begin position="225"/>
        <end position="251"/>
    </location>
</feature>
<dbReference type="Proteomes" id="UP000041254">
    <property type="component" value="Unassembled WGS sequence"/>
</dbReference>
<evidence type="ECO:0000313" key="3">
    <source>
        <dbReference type="Proteomes" id="UP000041254"/>
    </source>
</evidence>
<dbReference type="InParanoid" id="A0A0G4FDX9"/>
<feature type="region of interest" description="Disordered" evidence="1">
    <location>
        <begin position="1"/>
        <end position="43"/>
    </location>
</feature>
<dbReference type="AlphaFoldDB" id="A0A0G4FDX9"/>
<feature type="compositionally biased region" description="Polar residues" evidence="1">
    <location>
        <begin position="11"/>
        <end position="23"/>
    </location>
</feature>
<organism evidence="2 3">
    <name type="scientific">Vitrella brassicaformis (strain CCMP3155)</name>
    <dbReference type="NCBI Taxonomy" id="1169540"/>
    <lineage>
        <taxon>Eukaryota</taxon>
        <taxon>Sar</taxon>
        <taxon>Alveolata</taxon>
        <taxon>Colpodellida</taxon>
        <taxon>Vitrellaceae</taxon>
        <taxon>Vitrella</taxon>
    </lineage>
</organism>
<dbReference type="VEuPathDB" id="CryptoDB:Vbra_9070"/>
<sequence length="442" mass="50155">MPQTCGEADTTKGNNATASQSSAAVGKSDAHDDQPSHVLEGEPPTIPSYHVFLEKESYLDELKVDNFIAEGELLIGRVFDWYIRSALWNTGWCDYGVMLQLSNERVIQAIADYIDRRGRHLHSSIDRKAIRLVTAHELHCTDGRPFVDFYTDLCDAIKNPAVFKETELSERYDGSRWGLYIPNELPAVYQAVLMEIADDMGLAVVHDKAPLIYNRLRLHRMPQTGEEAPATKENNVTASQSSKGSKKSNAKPLHVVAGEPPIAAWYHVFVEKEMYLDELKVELFMAAGQLRIDKVFDWYIRSALWNTGWCDYSMSMLQLPNERVIQAIADYIDRRGRHLHSSIDRKTIQLVTAHELHCTANCTDGTPFVDFYTDLYHAIKNPAVFKETDRSKKYDGSRWGLFIPEDLPIAYQAVFYEVAGDLNYAVVQDNTPFDLMPVGRQP</sequence>
<accession>A0A0G4FDX9</accession>
<keyword evidence="3" id="KW-1185">Reference proteome</keyword>
<reference evidence="2 3" key="1">
    <citation type="submission" date="2014-11" db="EMBL/GenBank/DDBJ databases">
        <authorList>
            <person name="Zhu J."/>
            <person name="Qi W."/>
            <person name="Song R."/>
        </authorList>
    </citation>
    <scope>NUCLEOTIDE SEQUENCE [LARGE SCALE GENOMIC DNA]</scope>
</reference>
<gene>
    <name evidence="2" type="ORF">Vbra_9070</name>
</gene>
<evidence type="ECO:0000256" key="1">
    <source>
        <dbReference type="SAM" id="MobiDB-lite"/>
    </source>
</evidence>
<name>A0A0G4FDX9_VITBC</name>
<dbReference type="EMBL" id="CDMY01000415">
    <property type="protein sequence ID" value="CEM11397.1"/>
    <property type="molecule type" value="Genomic_DNA"/>
</dbReference>
<evidence type="ECO:0000313" key="2">
    <source>
        <dbReference type="EMBL" id="CEM11397.1"/>
    </source>
</evidence>
<feature type="compositionally biased region" description="Polar residues" evidence="1">
    <location>
        <begin position="232"/>
        <end position="243"/>
    </location>
</feature>